<dbReference type="Proteomes" id="UP000503129">
    <property type="component" value="Chromosome"/>
</dbReference>
<organism evidence="3 4">
    <name type="scientific">Brasilonema sennae CENA114</name>
    <dbReference type="NCBI Taxonomy" id="415709"/>
    <lineage>
        <taxon>Bacteria</taxon>
        <taxon>Bacillati</taxon>
        <taxon>Cyanobacteriota</taxon>
        <taxon>Cyanophyceae</taxon>
        <taxon>Nostocales</taxon>
        <taxon>Scytonemataceae</taxon>
        <taxon>Brasilonema</taxon>
        <taxon>Bromeliae group (in: Brasilonema)</taxon>
    </lineage>
</organism>
<dbReference type="AlphaFoldDB" id="A0A856MCM5"/>
<keyword evidence="2" id="KW-0732">Signal</keyword>
<reference evidence="3 4" key="1">
    <citation type="submission" date="2018-06" db="EMBL/GenBank/DDBJ databases">
        <title>Comparative genomics of Brasilonema spp. strains.</title>
        <authorList>
            <person name="Alvarenga D.O."/>
            <person name="Fiore M.F."/>
            <person name="Varani A.M."/>
        </authorList>
    </citation>
    <scope>NUCLEOTIDE SEQUENCE [LARGE SCALE GENOMIC DNA]</scope>
    <source>
        <strain evidence="3 4">CENA114</strain>
    </source>
</reference>
<sequence>MKTQKIFKILVVSAILSGSLSFATDKPVQACNTGLSRLDPTCPGRPLGRPKEGGNQSQVGRDMTPPQVKIAGSLTQQGYRCYQLKEYPHNGCPVPAGMNSAAFPITGISYFALGGAKEWSWSCLNGGGQLWGRSDGRLLCQSNMR</sequence>
<evidence type="ECO:0000256" key="1">
    <source>
        <dbReference type="SAM" id="MobiDB-lite"/>
    </source>
</evidence>
<dbReference type="RefSeq" id="WP_169267849.1">
    <property type="nucleotide sequence ID" value="NZ_CAWOXK010000001.1"/>
</dbReference>
<evidence type="ECO:0000313" key="3">
    <source>
        <dbReference type="EMBL" id="QDL08933.1"/>
    </source>
</evidence>
<name>A0A856MCM5_9CYAN</name>
<feature type="chain" id="PRO_5032310444" evidence="2">
    <location>
        <begin position="24"/>
        <end position="145"/>
    </location>
</feature>
<evidence type="ECO:0000256" key="2">
    <source>
        <dbReference type="SAM" id="SignalP"/>
    </source>
</evidence>
<feature type="signal peptide" evidence="2">
    <location>
        <begin position="1"/>
        <end position="23"/>
    </location>
</feature>
<protein>
    <submittedName>
        <fullName evidence="3">Uncharacterized protein</fullName>
    </submittedName>
</protein>
<keyword evidence="4" id="KW-1185">Reference proteome</keyword>
<accession>A0A856MCM5</accession>
<feature type="region of interest" description="Disordered" evidence="1">
    <location>
        <begin position="41"/>
        <end position="64"/>
    </location>
</feature>
<dbReference type="KEGG" id="bsen:DP114_14415"/>
<gene>
    <name evidence="3" type="ORF">DP114_14415</name>
</gene>
<dbReference type="EMBL" id="CP030118">
    <property type="protein sequence ID" value="QDL08933.1"/>
    <property type="molecule type" value="Genomic_DNA"/>
</dbReference>
<proteinExistence type="predicted"/>
<evidence type="ECO:0000313" key="4">
    <source>
        <dbReference type="Proteomes" id="UP000503129"/>
    </source>
</evidence>